<accession>A0A3P7S3G7</accession>
<feature type="signal peptide" evidence="1">
    <location>
        <begin position="1"/>
        <end position="17"/>
    </location>
</feature>
<dbReference type="Proteomes" id="UP000278807">
    <property type="component" value="Unassembled WGS sequence"/>
</dbReference>
<sequence>MLFSLIALLQISIFVLFEHNILFEGFEQMAEGGGQFRVGFAYGSTQFLGFH</sequence>
<feature type="chain" id="PRO_5018179160" evidence="1">
    <location>
        <begin position="18"/>
        <end position="51"/>
    </location>
</feature>
<reference evidence="2 3" key="1">
    <citation type="submission" date="2018-11" db="EMBL/GenBank/DDBJ databases">
        <authorList>
            <consortium name="Pathogen Informatics"/>
        </authorList>
    </citation>
    <scope>NUCLEOTIDE SEQUENCE [LARGE SCALE GENOMIC DNA]</scope>
</reference>
<keyword evidence="3" id="KW-1185">Reference proteome</keyword>
<organism evidence="2 3">
    <name type="scientific">Rodentolepis nana</name>
    <name type="common">Dwarf tapeworm</name>
    <name type="synonym">Hymenolepis nana</name>
    <dbReference type="NCBI Taxonomy" id="102285"/>
    <lineage>
        <taxon>Eukaryota</taxon>
        <taxon>Metazoa</taxon>
        <taxon>Spiralia</taxon>
        <taxon>Lophotrochozoa</taxon>
        <taxon>Platyhelminthes</taxon>
        <taxon>Cestoda</taxon>
        <taxon>Eucestoda</taxon>
        <taxon>Cyclophyllidea</taxon>
        <taxon>Hymenolepididae</taxon>
        <taxon>Rodentolepis</taxon>
    </lineage>
</organism>
<dbReference type="AlphaFoldDB" id="A0A3P7S3G7"/>
<evidence type="ECO:0000313" key="2">
    <source>
        <dbReference type="EMBL" id="VDO03590.1"/>
    </source>
</evidence>
<dbReference type="EMBL" id="UZAE01012115">
    <property type="protein sequence ID" value="VDO03590.1"/>
    <property type="molecule type" value="Genomic_DNA"/>
</dbReference>
<gene>
    <name evidence="2" type="ORF">HNAJ_LOCUS7730</name>
</gene>
<protein>
    <submittedName>
        <fullName evidence="2">Uncharacterized protein</fullName>
    </submittedName>
</protein>
<evidence type="ECO:0000256" key="1">
    <source>
        <dbReference type="SAM" id="SignalP"/>
    </source>
</evidence>
<name>A0A3P7S3G7_RODNA</name>
<keyword evidence="1" id="KW-0732">Signal</keyword>
<proteinExistence type="predicted"/>
<evidence type="ECO:0000313" key="3">
    <source>
        <dbReference type="Proteomes" id="UP000278807"/>
    </source>
</evidence>